<comment type="caution">
    <text evidence="2">The sequence shown here is derived from an EMBL/GenBank/DDBJ whole genome shotgun (WGS) entry which is preliminary data.</text>
</comment>
<dbReference type="EMBL" id="JXTB01000222">
    <property type="protein sequence ID" value="PON52324.1"/>
    <property type="molecule type" value="Genomic_DNA"/>
</dbReference>
<accession>A0A2P5BU81</accession>
<feature type="compositionally biased region" description="Polar residues" evidence="1">
    <location>
        <begin position="47"/>
        <end position="57"/>
    </location>
</feature>
<organism evidence="2 3">
    <name type="scientific">Parasponia andersonii</name>
    <name type="common">Sponia andersonii</name>
    <dbReference type="NCBI Taxonomy" id="3476"/>
    <lineage>
        <taxon>Eukaryota</taxon>
        <taxon>Viridiplantae</taxon>
        <taxon>Streptophyta</taxon>
        <taxon>Embryophyta</taxon>
        <taxon>Tracheophyta</taxon>
        <taxon>Spermatophyta</taxon>
        <taxon>Magnoliopsida</taxon>
        <taxon>eudicotyledons</taxon>
        <taxon>Gunneridae</taxon>
        <taxon>Pentapetalae</taxon>
        <taxon>rosids</taxon>
        <taxon>fabids</taxon>
        <taxon>Rosales</taxon>
        <taxon>Cannabaceae</taxon>
        <taxon>Parasponia</taxon>
    </lineage>
</organism>
<sequence length="57" mass="6485">MPITFLQSSVMESRFNLLTMTSITAARNSKCRKQKPDLPATTHNHHSLYTSNHSLLQ</sequence>
<protein>
    <submittedName>
        <fullName evidence="2">Uncharacterized protein</fullName>
    </submittedName>
</protein>
<reference evidence="3" key="1">
    <citation type="submission" date="2016-06" db="EMBL/GenBank/DDBJ databases">
        <title>Parallel loss of symbiosis genes in relatives of nitrogen-fixing non-legume Parasponia.</title>
        <authorList>
            <person name="Van Velzen R."/>
            <person name="Holmer R."/>
            <person name="Bu F."/>
            <person name="Rutten L."/>
            <person name="Van Zeijl A."/>
            <person name="Liu W."/>
            <person name="Santuari L."/>
            <person name="Cao Q."/>
            <person name="Sharma T."/>
            <person name="Shen D."/>
            <person name="Roswanjaya Y."/>
            <person name="Wardhani T."/>
            <person name="Kalhor M.S."/>
            <person name="Jansen J."/>
            <person name="Van den Hoogen J."/>
            <person name="Gungor B."/>
            <person name="Hartog M."/>
            <person name="Hontelez J."/>
            <person name="Verver J."/>
            <person name="Yang W.-C."/>
            <person name="Schijlen E."/>
            <person name="Repin R."/>
            <person name="Schilthuizen M."/>
            <person name="Schranz E."/>
            <person name="Heidstra R."/>
            <person name="Miyata K."/>
            <person name="Fedorova E."/>
            <person name="Kohlen W."/>
            <person name="Bisseling T."/>
            <person name="Smit S."/>
            <person name="Geurts R."/>
        </authorList>
    </citation>
    <scope>NUCLEOTIDE SEQUENCE [LARGE SCALE GENOMIC DNA]</scope>
    <source>
        <strain evidence="3">cv. WU1-14</strain>
    </source>
</reference>
<proteinExistence type="predicted"/>
<evidence type="ECO:0000313" key="3">
    <source>
        <dbReference type="Proteomes" id="UP000237105"/>
    </source>
</evidence>
<dbReference type="AlphaFoldDB" id="A0A2P5BU81"/>
<evidence type="ECO:0000256" key="1">
    <source>
        <dbReference type="SAM" id="MobiDB-lite"/>
    </source>
</evidence>
<dbReference type="OrthoDB" id="10360893at2759"/>
<dbReference type="Proteomes" id="UP000237105">
    <property type="component" value="Unassembled WGS sequence"/>
</dbReference>
<name>A0A2P5BU81_PARAD</name>
<feature type="non-terminal residue" evidence="2">
    <location>
        <position position="57"/>
    </location>
</feature>
<keyword evidence="3" id="KW-1185">Reference proteome</keyword>
<feature type="region of interest" description="Disordered" evidence="1">
    <location>
        <begin position="28"/>
        <end position="57"/>
    </location>
</feature>
<gene>
    <name evidence="2" type="ORF">PanWU01x14_210350</name>
</gene>
<evidence type="ECO:0000313" key="2">
    <source>
        <dbReference type="EMBL" id="PON52324.1"/>
    </source>
</evidence>